<evidence type="ECO:0000313" key="2">
    <source>
        <dbReference type="EMBL" id="GLI40271.1"/>
    </source>
</evidence>
<dbReference type="Proteomes" id="UP001144313">
    <property type="component" value="Unassembled WGS sequence"/>
</dbReference>
<sequence>MGILRRTPAAAPHWKVRRMRVTTRFRPARRIAVQAFTIRMFGLMALFRWRARVFKCSLRARVYRASLFLSFLRCRAKAVLLAWRLRGVAAPKREAAPAPERPVPDVAPQPAPVLAVPMQHESSIVDVPRQRRSRTSSRPEAARRPRVPVQRQVEAGLR</sequence>
<name>A0A9W6G4G5_9ACTN</name>
<dbReference type="EMBL" id="BSDT01000001">
    <property type="protein sequence ID" value="GLI40271.1"/>
    <property type="molecule type" value="Genomic_DNA"/>
</dbReference>
<comment type="caution">
    <text evidence="2">The sequence shown here is derived from an EMBL/GenBank/DDBJ whole genome shotgun (WGS) entry which is preliminary data.</text>
</comment>
<evidence type="ECO:0000256" key="1">
    <source>
        <dbReference type="SAM" id="MobiDB-lite"/>
    </source>
</evidence>
<evidence type="ECO:0000313" key="3">
    <source>
        <dbReference type="Proteomes" id="UP001144313"/>
    </source>
</evidence>
<feature type="compositionally biased region" description="Low complexity" evidence="1">
    <location>
        <begin position="147"/>
        <end position="158"/>
    </location>
</feature>
<feature type="region of interest" description="Disordered" evidence="1">
    <location>
        <begin position="92"/>
        <end position="158"/>
    </location>
</feature>
<proteinExistence type="predicted"/>
<gene>
    <name evidence="2" type="ORF">GALLR39Z86_01210</name>
</gene>
<accession>A0A9W6G4G5</accession>
<reference evidence="2" key="1">
    <citation type="submission" date="2022-12" db="EMBL/GenBank/DDBJ databases">
        <title>Reference genome sequencing for broad-spectrum identification of bacterial and archaeal isolates by mass spectrometry.</title>
        <authorList>
            <person name="Sekiguchi Y."/>
            <person name="Tourlousse D.M."/>
        </authorList>
    </citation>
    <scope>NUCLEOTIDE SEQUENCE</scope>
    <source>
        <strain evidence="2">LLR39Z86</strain>
    </source>
</reference>
<protein>
    <submittedName>
        <fullName evidence="2">Uncharacterized protein</fullName>
    </submittedName>
</protein>
<feature type="compositionally biased region" description="Pro residues" evidence="1">
    <location>
        <begin position="99"/>
        <end position="111"/>
    </location>
</feature>
<dbReference type="AlphaFoldDB" id="A0A9W6G4G5"/>
<keyword evidence="3" id="KW-1185">Reference proteome</keyword>
<organism evidence="2 3">
    <name type="scientific">Glycomyces algeriensis</name>
    <dbReference type="NCBI Taxonomy" id="256037"/>
    <lineage>
        <taxon>Bacteria</taxon>
        <taxon>Bacillati</taxon>
        <taxon>Actinomycetota</taxon>
        <taxon>Actinomycetes</taxon>
        <taxon>Glycomycetales</taxon>
        <taxon>Glycomycetaceae</taxon>
        <taxon>Glycomyces</taxon>
    </lineage>
</organism>